<dbReference type="STRING" id="7998.ENSIPUP00000027055"/>
<dbReference type="InterPro" id="IPR042869">
    <property type="entry name" value="ARHGAP11A/B"/>
</dbReference>
<feature type="compositionally biased region" description="Basic and acidic residues" evidence="1">
    <location>
        <begin position="388"/>
        <end position="402"/>
    </location>
</feature>
<feature type="compositionally biased region" description="Polar residues" evidence="1">
    <location>
        <begin position="366"/>
        <end position="382"/>
    </location>
</feature>
<feature type="compositionally biased region" description="Polar residues" evidence="1">
    <location>
        <begin position="328"/>
        <end position="337"/>
    </location>
</feature>
<evidence type="ECO:0000313" key="3">
    <source>
        <dbReference type="Proteomes" id="UP000221080"/>
    </source>
</evidence>
<reference evidence="4" key="2">
    <citation type="submission" date="2025-08" db="UniProtKB">
        <authorList>
            <consortium name="RefSeq"/>
        </authorList>
    </citation>
    <scope>IDENTIFICATION</scope>
    <source>
        <tissue evidence="4">Blood</tissue>
    </source>
</reference>
<dbReference type="OrthoDB" id="9922675at2759"/>
<dbReference type="PROSITE" id="PS50238">
    <property type="entry name" value="RHOGAP"/>
    <property type="match status" value="1"/>
</dbReference>
<dbReference type="RefSeq" id="XP_017343893.1">
    <property type="nucleotide sequence ID" value="XM_017488404.3"/>
</dbReference>
<sequence>MPSLPEERARVLAVVRALKAVGVRVRNWKSFLHGERTPEQETLQQHFAFGRGLQFLPQCHVAEVDGSVPLFLVEACEYLSQHLHTEGIFRKTGSLGRIRALRTDLEKGEQIFLPPRDALLQPCDVASVLKQFLRELPEPLIAEDLHVALCHAQTLDTGASERATLLLMSLLSPVHTRTLRYVCSFLRRVALRCDENRMEVSSLALVMAPNLLPCSPQTCRLTLLTEKQLEQQAAAIRTLILHAERIGVVPLFVLAAPGAVKASDSTPPLEGALLNKRARLSVYSSLCRQRRRSVGELFVDAFSKLKSGRTPIGPSLSLDATSGPPLSKSPTPQSPNTVKRKALEDGALEVSGSARKRRSLHDLRADTQSISSQSADDSTGGPSPQEVKSSDDSHRSVSEKRTPVRAQRKTHRAPKQEERARRRRRSLRFFSMSSSSSGSPALSVTPCDDPEKCSSSCKKLHHIKKTLSNSDSGDSLKIPLILIEEPGRVVIGSEVDDDPELLNCSFVENPGDASGSEREGTLRGRQQQESEEAHDDEHWVLLDNGYPEVIVEYDVILKESQKQEGTESPKTGDGVKKEQQETEPLSKSKKRKSNSKKRSGPRRSISMPEVALDPRSDEIDKVQQKVLTNETTFNEDMWSTSVRLPLKKFGGKGKEGRELRRRSGTFHERKKEKGSDSDLKKANPRLSMAERFRSFSLLASFLRTPTVRLRRQGARRFSRSFSDEAVQEDQQAFLELNDDLTDSEEPNEELLPDHSPSPSSPSEDLTLIGSSQKSEENENPQINECVTSETLKVEEFDLDKMFEQQCHVTECHHEHEKHSESYWDVQFGGCTPSSQQRASFSSPADSCAFTASETEPLSPQCETPACKSFSCLSFDGVFSISSVSENCSLSLDLSPPSFHFRPQGSRRRYRDSPRWPSHEVRMTTWKPLPL</sequence>
<dbReference type="GO" id="GO:0005096">
    <property type="term" value="F:GTPase activator activity"/>
    <property type="evidence" value="ECO:0007669"/>
    <property type="project" value="TreeGrafter"/>
</dbReference>
<organism evidence="3 4">
    <name type="scientific">Ictalurus punctatus</name>
    <name type="common">Channel catfish</name>
    <name type="synonym">Silurus punctatus</name>
    <dbReference type="NCBI Taxonomy" id="7998"/>
    <lineage>
        <taxon>Eukaryota</taxon>
        <taxon>Metazoa</taxon>
        <taxon>Chordata</taxon>
        <taxon>Craniata</taxon>
        <taxon>Vertebrata</taxon>
        <taxon>Euteleostomi</taxon>
        <taxon>Actinopterygii</taxon>
        <taxon>Neopterygii</taxon>
        <taxon>Teleostei</taxon>
        <taxon>Ostariophysi</taxon>
        <taxon>Siluriformes</taxon>
        <taxon>Ictaluridae</taxon>
        <taxon>Ictalurus</taxon>
    </lineage>
</organism>
<dbReference type="InterPro" id="IPR000198">
    <property type="entry name" value="RhoGAP_dom"/>
</dbReference>
<dbReference type="SMART" id="SM00324">
    <property type="entry name" value="RhoGAP"/>
    <property type="match status" value="1"/>
</dbReference>
<evidence type="ECO:0000313" key="4">
    <source>
        <dbReference type="RefSeq" id="XP_017343893.1"/>
    </source>
</evidence>
<reference evidence="3" key="1">
    <citation type="journal article" date="2016" name="Nat. Commun.">
        <title>The channel catfish genome sequence provides insights into the evolution of scale formation in teleosts.</title>
        <authorList>
            <person name="Liu Z."/>
            <person name="Liu S."/>
            <person name="Yao J."/>
            <person name="Bao L."/>
            <person name="Zhang J."/>
            <person name="Li Y."/>
            <person name="Jiang C."/>
            <person name="Sun L."/>
            <person name="Wang R."/>
            <person name="Zhang Y."/>
            <person name="Zhou T."/>
            <person name="Zeng Q."/>
            <person name="Fu Q."/>
            <person name="Gao S."/>
            <person name="Li N."/>
            <person name="Koren S."/>
            <person name="Jiang Y."/>
            <person name="Zimin A."/>
            <person name="Xu P."/>
            <person name="Phillippy A.M."/>
            <person name="Geng X."/>
            <person name="Song L."/>
            <person name="Sun F."/>
            <person name="Li C."/>
            <person name="Wang X."/>
            <person name="Chen A."/>
            <person name="Jin Y."/>
            <person name="Yuan Z."/>
            <person name="Yang Y."/>
            <person name="Tan S."/>
            <person name="Peatman E."/>
            <person name="Lu J."/>
            <person name="Qin Z."/>
            <person name="Dunham R."/>
            <person name="Li Z."/>
            <person name="Sonstegard T."/>
            <person name="Feng J."/>
            <person name="Danzmann R.G."/>
            <person name="Schroeder S."/>
            <person name="Scheffler B."/>
            <person name="Duke M.V."/>
            <person name="Ballard L."/>
            <person name="Kucuktas H."/>
            <person name="Kaltenboeck L."/>
            <person name="Liu H."/>
            <person name="Armbruster J."/>
            <person name="Xie Y."/>
            <person name="Kirby M.L."/>
            <person name="Tian Y."/>
            <person name="Flanagan M.E."/>
            <person name="Mu W."/>
            <person name="Waldbieser G.C."/>
        </authorList>
    </citation>
    <scope>NUCLEOTIDE SEQUENCE [LARGE SCALE GENOMIC DNA]</scope>
    <source>
        <strain evidence="3">SDA103</strain>
    </source>
</reference>
<feature type="region of interest" description="Disordered" evidence="1">
    <location>
        <begin position="742"/>
        <end position="786"/>
    </location>
</feature>
<feature type="domain" description="Rho-GAP" evidence="2">
    <location>
        <begin position="62"/>
        <end position="247"/>
    </location>
</feature>
<dbReference type="Pfam" id="PF00620">
    <property type="entry name" value="RhoGAP"/>
    <property type="match status" value="1"/>
</dbReference>
<accession>A0A2D0SMG0</accession>
<proteinExistence type="predicted"/>
<feature type="compositionally biased region" description="Basic and acidic residues" evidence="1">
    <location>
        <begin position="665"/>
        <end position="681"/>
    </location>
</feature>
<protein>
    <submittedName>
        <fullName evidence="4">Uncharacterized protein zgc:153345</fullName>
    </submittedName>
</protein>
<gene>
    <name evidence="4" type="primary">zgc:153345</name>
</gene>
<feature type="region of interest" description="Disordered" evidence="1">
    <location>
        <begin position="561"/>
        <end position="623"/>
    </location>
</feature>
<dbReference type="GeneID" id="108276606"/>
<feature type="compositionally biased region" description="Basic and acidic residues" evidence="1">
    <location>
        <begin position="573"/>
        <end position="586"/>
    </location>
</feature>
<feature type="compositionally biased region" description="Basic and acidic residues" evidence="1">
    <location>
        <begin position="612"/>
        <end position="623"/>
    </location>
</feature>
<dbReference type="Gene3D" id="1.10.555.10">
    <property type="entry name" value="Rho GTPase activation protein"/>
    <property type="match status" value="1"/>
</dbReference>
<dbReference type="PANTHER" id="PTHR15670:SF4">
    <property type="entry name" value="RHO GTPASE-ACTIVATING PROTEIN 11A"/>
    <property type="match status" value="1"/>
</dbReference>
<dbReference type="OMA" id="CEENRME"/>
<dbReference type="InterPro" id="IPR008936">
    <property type="entry name" value="Rho_GTPase_activation_prot"/>
</dbReference>
<keyword evidence="3" id="KW-1185">Reference proteome</keyword>
<feature type="region of interest" description="Disordered" evidence="1">
    <location>
        <begin position="647"/>
        <end position="686"/>
    </location>
</feature>
<feature type="compositionally biased region" description="Basic and acidic residues" evidence="1">
    <location>
        <begin position="515"/>
        <end position="528"/>
    </location>
</feature>
<dbReference type="AlphaFoldDB" id="A0A2D0SMG0"/>
<feature type="region of interest" description="Disordered" evidence="1">
    <location>
        <begin position="507"/>
        <end position="540"/>
    </location>
</feature>
<name>A0A2D0SMG0_ICTPU</name>
<dbReference type="GO" id="GO:0007165">
    <property type="term" value="P:signal transduction"/>
    <property type="evidence" value="ECO:0007669"/>
    <property type="project" value="InterPro"/>
</dbReference>
<dbReference type="PANTHER" id="PTHR15670">
    <property type="entry name" value="RHO GTPASE ACTIVATING PROTEIN 11A"/>
    <property type="match status" value="1"/>
</dbReference>
<feature type="region of interest" description="Disordered" evidence="1">
    <location>
        <begin position="310"/>
        <end position="448"/>
    </location>
</feature>
<evidence type="ECO:0000256" key="1">
    <source>
        <dbReference type="SAM" id="MobiDB-lite"/>
    </source>
</evidence>
<dbReference type="KEGG" id="ipu:108276606"/>
<evidence type="ECO:0000259" key="2">
    <source>
        <dbReference type="PROSITE" id="PS50238"/>
    </source>
</evidence>
<dbReference type="SUPFAM" id="SSF48350">
    <property type="entry name" value="GTPase activation domain, GAP"/>
    <property type="match status" value="1"/>
</dbReference>
<feature type="compositionally biased region" description="Low complexity" evidence="1">
    <location>
        <begin position="428"/>
        <end position="443"/>
    </location>
</feature>
<dbReference type="Proteomes" id="UP000221080">
    <property type="component" value="Chromosome 16"/>
</dbReference>
<feature type="compositionally biased region" description="Basic residues" evidence="1">
    <location>
        <begin position="587"/>
        <end position="601"/>
    </location>
</feature>